<evidence type="ECO:0000256" key="1">
    <source>
        <dbReference type="SAM" id="MobiDB-lite"/>
    </source>
</evidence>
<evidence type="ECO:0000313" key="4">
    <source>
        <dbReference type="RefSeq" id="XP_017785460.1"/>
    </source>
</evidence>
<dbReference type="Proteomes" id="UP000695000">
    <property type="component" value="Unplaced"/>
</dbReference>
<dbReference type="GeneID" id="108568731"/>
<feature type="region of interest" description="Disordered" evidence="1">
    <location>
        <begin position="35"/>
        <end position="97"/>
    </location>
</feature>
<gene>
    <name evidence="4" type="primary">LOC108568731</name>
</gene>
<feature type="transmembrane region" description="Helical" evidence="2">
    <location>
        <begin position="117"/>
        <end position="140"/>
    </location>
</feature>
<proteinExistence type="predicted"/>
<keyword evidence="2" id="KW-0812">Transmembrane</keyword>
<sequence length="141" mass="14832">MNNEIFLFDDIPNCAGGEAPLITKSEVQPRIIFYENPSVNSNSSSEEEQAPPPSPAGAQGSSTESMPNSTPTVTVDATGSSDSRPCSNATTAEAHDGELTIGPIHTIPFRCFQKACVVKIVCASILIILVGIAVSVWAVLR</sequence>
<dbReference type="RefSeq" id="XP_017785460.1">
    <property type="nucleotide sequence ID" value="XM_017929971.1"/>
</dbReference>
<keyword evidence="3" id="KW-1185">Reference proteome</keyword>
<reference evidence="4" key="1">
    <citation type="submission" date="2025-08" db="UniProtKB">
        <authorList>
            <consortium name="RefSeq"/>
        </authorList>
    </citation>
    <scope>IDENTIFICATION</scope>
    <source>
        <tissue evidence="4">Whole Larva</tissue>
    </source>
</reference>
<keyword evidence="2" id="KW-0472">Membrane</keyword>
<accession>A0ABM1NF60</accession>
<feature type="compositionally biased region" description="Polar residues" evidence="1">
    <location>
        <begin position="63"/>
        <end position="91"/>
    </location>
</feature>
<evidence type="ECO:0000313" key="3">
    <source>
        <dbReference type="Proteomes" id="UP000695000"/>
    </source>
</evidence>
<keyword evidence="2" id="KW-1133">Transmembrane helix</keyword>
<protein>
    <submittedName>
        <fullName evidence="4">Uncharacterized protein LOC108568731</fullName>
    </submittedName>
</protein>
<evidence type="ECO:0000256" key="2">
    <source>
        <dbReference type="SAM" id="Phobius"/>
    </source>
</evidence>
<organism evidence="3 4">
    <name type="scientific">Nicrophorus vespilloides</name>
    <name type="common">Boreal carrion beetle</name>
    <dbReference type="NCBI Taxonomy" id="110193"/>
    <lineage>
        <taxon>Eukaryota</taxon>
        <taxon>Metazoa</taxon>
        <taxon>Ecdysozoa</taxon>
        <taxon>Arthropoda</taxon>
        <taxon>Hexapoda</taxon>
        <taxon>Insecta</taxon>
        <taxon>Pterygota</taxon>
        <taxon>Neoptera</taxon>
        <taxon>Endopterygota</taxon>
        <taxon>Coleoptera</taxon>
        <taxon>Polyphaga</taxon>
        <taxon>Staphyliniformia</taxon>
        <taxon>Silphidae</taxon>
        <taxon>Nicrophorinae</taxon>
        <taxon>Nicrophorus</taxon>
    </lineage>
</organism>
<name>A0ABM1NF60_NICVS</name>